<evidence type="ECO:0000259" key="6">
    <source>
        <dbReference type="PROSITE" id="PS51352"/>
    </source>
</evidence>
<dbReference type="InterPro" id="IPR001853">
    <property type="entry name" value="DSBA-like_thioredoxin_dom"/>
</dbReference>
<evidence type="ECO:0000313" key="8">
    <source>
        <dbReference type="Proteomes" id="UP000756530"/>
    </source>
</evidence>
<evidence type="ECO:0000256" key="1">
    <source>
        <dbReference type="ARBA" id="ARBA00022729"/>
    </source>
</evidence>
<dbReference type="Pfam" id="PF01323">
    <property type="entry name" value="DSBA"/>
    <property type="match status" value="1"/>
</dbReference>
<dbReference type="PANTHER" id="PTHR13887:SF14">
    <property type="entry name" value="DISULFIDE BOND FORMATION PROTEIN D"/>
    <property type="match status" value="1"/>
</dbReference>
<feature type="chain" id="PRO_5045406997" evidence="5">
    <location>
        <begin position="21"/>
        <end position="250"/>
    </location>
</feature>
<proteinExistence type="predicted"/>
<keyword evidence="2" id="KW-0560">Oxidoreductase</keyword>
<dbReference type="Proteomes" id="UP000756530">
    <property type="component" value="Unassembled WGS sequence"/>
</dbReference>
<accession>A0ABS6T2Q1</accession>
<keyword evidence="3" id="KW-1015">Disulfide bond</keyword>
<evidence type="ECO:0000256" key="4">
    <source>
        <dbReference type="ARBA" id="ARBA00023284"/>
    </source>
</evidence>
<dbReference type="PROSITE" id="PS51352">
    <property type="entry name" value="THIOREDOXIN_2"/>
    <property type="match status" value="1"/>
</dbReference>
<dbReference type="CDD" id="cd03023">
    <property type="entry name" value="DsbA_Com1_like"/>
    <property type="match status" value="1"/>
</dbReference>
<evidence type="ECO:0000256" key="5">
    <source>
        <dbReference type="SAM" id="SignalP"/>
    </source>
</evidence>
<dbReference type="Pfam" id="PF18312">
    <property type="entry name" value="ScsC_N"/>
    <property type="match status" value="1"/>
</dbReference>
<sequence length="250" mass="27322">MRRLAPAALALGLAATPAAAFDIGAMSEDERSMFRDEIRAYLLENPEVLMEAIDVLERRQAAEAVANDKALVSTNMESLVDDGYSHVGGNPDGDVTLIEFVDYRCGYCRKAFPELKQLIEADGDIRVIYKEFPILGEDSITSSRFAIATQLAAGEDAYAEVHDALMTLRANPTEEVLARMADDLGLDGAEIVAKMDDPEVERRIQENHALANRLQISGTPTFVLGDQMLRGYVPLASMQEIVAEVRASEG</sequence>
<dbReference type="InterPro" id="IPR013766">
    <property type="entry name" value="Thioredoxin_domain"/>
</dbReference>
<evidence type="ECO:0000313" key="7">
    <source>
        <dbReference type="EMBL" id="MBV7379543.1"/>
    </source>
</evidence>
<dbReference type="RefSeq" id="WP_218392665.1">
    <property type="nucleotide sequence ID" value="NZ_JAHUZE010000002.1"/>
</dbReference>
<organism evidence="7 8">
    <name type="scientific">Maritimibacter dapengensis</name>
    <dbReference type="NCBI Taxonomy" id="2836868"/>
    <lineage>
        <taxon>Bacteria</taxon>
        <taxon>Pseudomonadati</taxon>
        <taxon>Pseudomonadota</taxon>
        <taxon>Alphaproteobacteria</taxon>
        <taxon>Rhodobacterales</taxon>
        <taxon>Roseobacteraceae</taxon>
        <taxon>Maritimibacter</taxon>
    </lineage>
</organism>
<name>A0ABS6T2Q1_9RHOB</name>
<dbReference type="InterPro" id="IPR041205">
    <property type="entry name" value="ScsC_N"/>
</dbReference>
<keyword evidence="1 5" id="KW-0732">Signal</keyword>
<gene>
    <name evidence="7" type="ORF">KJP28_11435</name>
</gene>
<keyword evidence="8" id="KW-1185">Reference proteome</keyword>
<protein>
    <submittedName>
        <fullName evidence="7">DsbA family protein</fullName>
    </submittedName>
</protein>
<reference evidence="7 8" key="1">
    <citation type="submission" date="2021-05" db="EMBL/GenBank/DDBJ databases">
        <title>Culturable bacteria isolated from Daya Bay.</title>
        <authorList>
            <person name="Zheng W."/>
            <person name="Yu S."/>
            <person name="Huang Y."/>
        </authorList>
    </citation>
    <scope>NUCLEOTIDE SEQUENCE [LARGE SCALE GENOMIC DNA]</scope>
    <source>
        <strain evidence="7 8">DP4N28-5</strain>
    </source>
</reference>
<dbReference type="EMBL" id="JAHUZE010000002">
    <property type="protein sequence ID" value="MBV7379543.1"/>
    <property type="molecule type" value="Genomic_DNA"/>
</dbReference>
<keyword evidence="4" id="KW-0676">Redox-active center</keyword>
<dbReference type="PANTHER" id="PTHR13887">
    <property type="entry name" value="GLUTATHIONE S-TRANSFERASE KAPPA"/>
    <property type="match status" value="1"/>
</dbReference>
<evidence type="ECO:0000256" key="3">
    <source>
        <dbReference type="ARBA" id="ARBA00023157"/>
    </source>
</evidence>
<feature type="signal peptide" evidence="5">
    <location>
        <begin position="1"/>
        <end position="20"/>
    </location>
</feature>
<evidence type="ECO:0000256" key="2">
    <source>
        <dbReference type="ARBA" id="ARBA00023002"/>
    </source>
</evidence>
<feature type="domain" description="Thioredoxin" evidence="6">
    <location>
        <begin position="53"/>
        <end position="247"/>
    </location>
</feature>
<comment type="caution">
    <text evidence="7">The sequence shown here is derived from an EMBL/GenBank/DDBJ whole genome shotgun (WGS) entry which is preliminary data.</text>
</comment>